<feature type="compositionally biased region" description="Polar residues" evidence="1">
    <location>
        <begin position="47"/>
        <end position="58"/>
    </location>
</feature>
<dbReference type="Proteomes" id="UP000314294">
    <property type="component" value="Unassembled WGS sequence"/>
</dbReference>
<protein>
    <submittedName>
        <fullName evidence="2">Uncharacterized protein</fullName>
    </submittedName>
</protein>
<feature type="compositionally biased region" description="Acidic residues" evidence="1">
    <location>
        <begin position="66"/>
        <end position="79"/>
    </location>
</feature>
<reference evidence="2 3" key="1">
    <citation type="submission" date="2019-03" db="EMBL/GenBank/DDBJ databases">
        <title>First draft genome of Liparis tanakae, snailfish: a comprehensive survey of snailfish specific genes.</title>
        <authorList>
            <person name="Kim W."/>
            <person name="Song I."/>
            <person name="Jeong J.-H."/>
            <person name="Kim D."/>
            <person name="Kim S."/>
            <person name="Ryu S."/>
            <person name="Song J.Y."/>
            <person name="Lee S.K."/>
        </authorList>
    </citation>
    <scope>NUCLEOTIDE SEQUENCE [LARGE SCALE GENOMIC DNA]</scope>
    <source>
        <tissue evidence="2">Muscle</tissue>
    </source>
</reference>
<evidence type="ECO:0000256" key="1">
    <source>
        <dbReference type="SAM" id="MobiDB-lite"/>
    </source>
</evidence>
<dbReference type="EMBL" id="SRLO01000364">
    <property type="protein sequence ID" value="TNN59058.1"/>
    <property type="molecule type" value="Genomic_DNA"/>
</dbReference>
<sequence>MYQIPDSPFIPERERQKNSVREELPREAVARLFLRVSIQVRQGLQSGAEQFESQQQPLLEQHSVGGEEEEGASEEEGQQEQEVTRTLGEENIQSKR</sequence>
<accession>A0A4Z2GZM3</accession>
<keyword evidence="3" id="KW-1185">Reference proteome</keyword>
<proteinExistence type="predicted"/>
<feature type="compositionally biased region" description="Basic and acidic residues" evidence="1">
    <location>
        <begin position="11"/>
        <end position="22"/>
    </location>
</feature>
<gene>
    <name evidence="2" type="ORF">EYF80_030692</name>
</gene>
<feature type="region of interest" description="Disordered" evidence="1">
    <location>
        <begin position="47"/>
        <end position="96"/>
    </location>
</feature>
<dbReference type="AlphaFoldDB" id="A0A4Z2GZM3"/>
<name>A0A4Z2GZM3_9TELE</name>
<evidence type="ECO:0000313" key="2">
    <source>
        <dbReference type="EMBL" id="TNN59058.1"/>
    </source>
</evidence>
<organism evidence="2 3">
    <name type="scientific">Liparis tanakae</name>
    <name type="common">Tanaka's snailfish</name>
    <dbReference type="NCBI Taxonomy" id="230148"/>
    <lineage>
        <taxon>Eukaryota</taxon>
        <taxon>Metazoa</taxon>
        <taxon>Chordata</taxon>
        <taxon>Craniata</taxon>
        <taxon>Vertebrata</taxon>
        <taxon>Euteleostomi</taxon>
        <taxon>Actinopterygii</taxon>
        <taxon>Neopterygii</taxon>
        <taxon>Teleostei</taxon>
        <taxon>Neoteleostei</taxon>
        <taxon>Acanthomorphata</taxon>
        <taxon>Eupercaria</taxon>
        <taxon>Perciformes</taxon>
        <taxon>Cottioidei</taxon>
        <taxon>Cottales</taxon>
        <taxon>Liparidae</taxon>
        <taxon>Liparis</taxon>
    </lineage>
</organism>
<feature type="region of interest" description="Disordered" evidence="1">
    <location>
        <begin position="1"/>
        <end position="22"/>
    </location>
</feature>
<evidence type="ECO:0000313" key="3">
    <source>
        <dbReference type="Proteomes" id="UP000314294"/>
    </source>
</evidence>
<comment type="caution">
    <text evidence="2">The sequence shown here is derived from an EMBL/GenBank/DDBJ whole genome shotgun (WGS) entry which is preliminary data.</text>
</comment>